<keyword evidence="3 6" id="KW-0812">Transmembrane</keyword>
<feature type="transmembrane region" description="Helical" evidence="6">
    <location>
        <begin position="21"/>
        <end position="44"/>
    </location>
</feature>
<dbReference type="RefSeq" id="WP_168874584.1">
    <property type="nucleotide sequence ID" value="NZ_JABAIA010000004.1"/>
</dbReference>
<feature type="domain" description="ABC3 transporter permease C-terminal" evidence="7">
    <location>
        <begin position="296"/>
        <end position="404"/>
    </location>
</feature>
<feature type="transmembrane region" description="Helical" evidence="6">
    <location>
        <begin position="731"/>
        <end position="755"/>
    </location>
</feature>
<dbReference type="Pfam" id="PF02687">
    <property type="entry name" value="FtsX"/>
    <property type="match status" value="2"/>
</dbReference>
<dbReference type="InterPro" id="IPR050250">
    <property type="entry name" value="Macrolide_Exporter_MacB"/>
</dbReference>
<dbReference type="Pfam" id="PF12704">
    <property type="entry name" value="MacB_PCD"/>
    <property type="match status" value="1"/>
</dbReference>
<reference evidence="9 10" key="1">
    <citation type="submission" date="2020-04" db="EMBL/GenBank/DDBJ databases">
        <authorList>
            <person name="Yin C."/>
        </authorList>
    </citation>
    <scope>NUCLEOTIDE SEQUENCE [LARGE SCALE GENOMIC DNA]</scope>
    <source>
        <strain evidence="9 10">Ae27</strain>
    </source>
</reference>
<dbReference type="EMBL" id="JABAIA010000004">
    <property type="protein sequence ID" value="NLR68623.1"/>
    <property type="molecule type" value="Genomic_DNA"/>
</dbReference>
<protein>
    <submittedName>
        <fullName evidence="9">FtsX-like permease family protein</fullName>
    </submittedName>
</protein>
<sequence>MRNGIYLNIFLRNIGRNKLYFTINLIGLIIGITTSLFIFLYVSYEFSYDRFHNNGENIYRIAVNNYQEGKLSSADAMAYSGLAPALKADIPAIKDYVRLKGENGFIGREDKKDTRFKEFKIFYADPHFFDFFSFPLINGDKQTALKEPNTAVITAAAQKKYFGNESALGKTIIFDGKEVFNITGIMADLPENSHLRLEFLFSYSTLYHITGRDSAENSLDWNEFYTYIRLDPDAKAGSVEHKINTIATAIKGERLAKAGRKETLFLQPLRSIHTASDLLHEIKPATSDKTLYFFLLAGVIILLIAWINYVNLTTIKAFERAKEVGIQKVLGAERGELMKRFLLENTITNLAAVIIAIVFLLVLPPLLFNYLNTQLFAEAPLRHTGTWVIIGAIFLCGVFITGIYPATLMSSFMPVSILKGKFKRSPRDIFLREALVAFQFLITMMLIGVTLVIYRQINFMLSMNKGINIERMLAIESPRVFSNDTIPYKLLFEGFKHDLSRNKNITNVSFTTTVSSKENYWKEPVRLSNEEVFKSREIEVAGVDQDFMKTFQIQLKAGRFYADEFPADGGRSIILNEAAVKYLGMDNADDALKKKLVLWDNERDIVGVIKNYYNLSLKRDISPTAYVFRYVPRSYVTVKIDNADNFSDVIKYCRAEWDNFFPGNSFEYFIVQESYDKQYQDEIRFKKIFILSTILASLIACLGLFGLTLYETIQRKREIGIRKSLGATTFDIVKLLSLKVVKILAIVIVIAIPIIHISMSKWLSGYTVHITLSVWIYLLTIVLITLITLFTTVYQSIKAANNTPIQSLRNE</sequence>
<keyword evidence="2" id="KW-1003">Cell membrane</keyword>
<dbReference type="Proteomes" id="UP000570474">
    <property type="component" value="Unassembled WGS sequence"/>
</dbReference>
<feature type="transmembrane region" description="Helical" evidence="6">
    <location>
        <begin position="775"/>
        <end position="794"/>
    </location>
</feature>
<feature type="transmembrane region" description="Helical" evidence="6">
    <location>
        <begin position="347"/>
        <end position="367"/>
    </location>
</feature>
<dbReference type="GO" id="GO:0022857">
    <property type="term" value="F:transmembrane transporter activity"/>
    <property type="evidence" value="ECO:0007669"/>
    <property type="project" value="TreeGrafter"/>
</dbReference>
<evidence type="ECO:0000259" key="8">
    <source>
        <dbReference type="Pfam" id="PF12704"/>
    </source>
</evidence>
<feature type="transmembrane region" description="Helical" evidence="6">
    <location>
        <begin position="387"/>
        <end position="408"/>
    </location>
</feature>
<dbReference type="InterPro" id="IPR003838">
    <property type="entry name" value="ABC3_permease_C"/>
</dbReference>
<dbReference type="PANTHER" id="PTHR30572">
    <property type="entry name" value="MEMBRANE COMPONENT OF TRANSPORTER-RELATED"/>
    <property type="match status" value="1"/>
</dbReference>
<evidence type="ECO:0000256" key="5">
    <source>
        <dbReference type="ARBA" id="ARBA00023136"/>
    </source>
</evidence>
<feature type="transmembrane region" description="Helical" evidence="6">
    <location>
        <begin position="688"/>
        <end position="710"/>
    </location>
</feature>
<evidence type="ECO:0000256" key="1">
    <source>
        <dbReference type="ARBA" id="ARBA00004651"/>
    </source>
</evidence>
<dbReference type="PANTHER" id="PTHR30572:SF18">
    <property type="entry name" value="ABC-TYPE MACROLIDE FAMILY EXPORT SYSTEM PERMEASE COMPONENT 2"/>
    <property type="match status" value="1"/>
</dbReference>
<comment type="subcellular location">
    <subcellularLocation>
        <location evidence="1">Cell membrane</location>
        <topology evidence="1">Multi-pass membrane protein</topology>
    </subcellularLocation>
</comment>
<organism evidence="9 10">
    <name type="scientific">Chitinophaga varians</name>
    <dbReference type="NCBI Taxonomy" id="2202339"/>
    <lineage>
        <taxon>Bacteria</taxon>
        <taxon>Pseudomonadati</taxon>
        <taxon>Bacteroidota</taxon>
        <taxon>Chitinophagia</taxon>
        <taxon>Chitinophagales</taxon>
        <taxon>Chitinophagaceae</taxon>
        <taxon>Chitinophaga</taxon>
    </lineage>
</organism>
<comment type="caution">
    <text evidence="9">The sequence shown here is derived from an EMBL/GenBank/DDBJ whole genome shotgun (WGS) entry which is preliminary data.</text>
</comment>
<feature type="transmembrane region" description="Helical" evidence="6">
    <location>
        <begin position="429"/>
        <end position="454"/>
    </location>
</feature>
<feature type="transmembrane region" description="Helical" evidence="6">
    <location>
        <begin position="291"/>
        <end position="312"/>
    </location>
</feature>
<gene>
    <name evidence="9" type="ORF">HGH92_30250</name>
</gene>
<keyword evidence="4 6" id="KW-1133">Transmembrane helix</keyword>
<accession>A0A847RZP7</accession>
<evidence type="ECO:0000313" key="9">
    <source>
        <dbReference type="EMBL" id="NLR68623.1"/>
    </source>
</evidence>
<dbReference type="AlphaFoldDB" id="A0A847RZP7"/>
<evidence type="ECO:0000259" key="7">
    <source>
        <dbReference type="Pfam" id="PF02687"/>
    </source>
</evidence>
<evidence type="ECO:0000256" key="4">
    <source>
        <dbReference type="ARBA" id="ARBA00022989"/>
    </source>
</evidence>
<evidence type="ECO:0000256" key="6">
    <source>
        <dbReference type="SAM" id="Phobius"/>
    </source>
</evidence>
<feature type="domain" description="ABC3 transporter permease C-terminal" evidence="7">
    <location>
        <begin position="693"/>
        <end position="803"/>
    </location>
</feature>
<dbReference type="InterPro" id="IPR025857">
    <property type="entry name" value="MacB_PCD"/>
</dbReference>
<evidence type="ECO:0000256" key="2">
    <source>
        <dbReference type="ARBA" id="ARBA00022475"/>
    </source>
</evidence>
<evidence type="ECO:0000313" key="10">
    <source>
        <dbReference type="Proteomes" id="UP000570474"/>
    </source>
</evidence>
<evidence type="ECO:0000256" key="3">
    <source>
        <dbReference type="ARBA" id="ARBA00022692"/>
    </source>
</evidence>
<dbReference type="GO" id="GO:0005886">
    <property type="term" value="C:plasma membrane"/>
    <property type="evidence" value="ECO:0007669"/>
    <property type="project" value="UniProtKB-SubCell"/>
</dbReference>
<keyword evidence="5 6" id="KW-0472">Membrane</keyword>
<proteinExistence type="predicted"/>
<feature type="domain" description="MacB-like periplasmic core" evidence="8">
    <location>
        <begin position="23"/>
        <end position="245"/>
    </location>
</feature>
<keyword evidence="10" id="KW-1185">Reference proteome</keyword>
<name>A0A847RZP7_9BACT</name>